<reference evidence="5 6" key="1">
    <citation type="submission" date="2020-08" db="EMBL/GenBank/DDBJ databases">
        <title>Sequencing the genomes of 1000 actinobacteria strains.</title>
        <authorList>
            <person name="Klenk H.-P."/>
        </authorList>
    </citation>
    <scope>NUCLEOTIDE SEQUENCE [LARGE SCALE GENOMIC DNA]</scope>
    <source>
        <strain evidence="5 6">DSM 45362</strain>
    </source>
</reference>
<dbReference type="PROSITE" id="PS51257">
    <property type="entry name" value="PROKAR_LIPOPROTEIN"/>
    <property type="match status" value="1"/>
</dbReference>
<dbReference type="AlphaFoldDB" id="A0A841BW83"/>
<dbReference type="InterPro" id="IPR006311">
    <property type="entry name" value="TAT_signal"/>
</dbReference>
<dbReference type="InterPro" id="IPR006059">
    <property type="entry name" value="SBP"/>
</dbReference>
<sequence length="557" mass="59338">MRNPLSGAATDRRTFLALTGLSAAAVAGGGVLSGCSEKTSGKGAVETGDQALLPKYQPVSAVAADVPGVPPVANGFAKYPANLVDAITEIPGKSGAKATAMTPYWGPTPPGLGSNAFYDAVNAELGIPIDFTIQDGNKYGEKLSALLGARDVPDLLCVPSWEYGKIPKFADAVAALFEDLTPYLAGDKAAAYPMLASLGDNNWRYAIWNGKLASIPWPTDSTPFPWALFYRKDLTDAAGIAVPKSGDELYQVLKKATDPAKGIYGCNGIFDIVQMYFKVPGSTGGWRKKAGGGLEHKYETAEYKAALEFTARLFAEGLVHPDIVASKGSDSKTLFSGGKILFMQDGPGAWQGIQKDQSKITPSFNMQPVPLFSATGGDPLQWGSTAPIFYTFIKKGLGKDRVEELLRVLNWCAAPFGTKEYELRQFGKEGVHFTRGPDGAPVGNALAQKEIAFQYGFIVGRNPAIVGDPATPNYVQDLIGWANSSVKYLETDPWAGLKLENPANYSKIGQPTEDKIQDVLRGRRPVSDLASIVSEWKAGGGDEGRDFLASALSSSGR</sequence>
<dbReference type="Pfam" id="PF01547">
    <property type="entry name" value="SBP_bac_1"/>
    <property type="match status" value="1"/>
</dbReference>
<evidence type="ECO:0000313" key="5">
    <source>
        <dbReference type="EMBL" id="MBB5871756.1"/>
    </source>
</evidence>
<dbReference type="SUPFAM" id="SSF53850">
    <property type="entry name" value="Periplasmic binding protein-like II"/>
    <property type="match status" value="1"/>
</dbReference>
<keyword evidence="4" id="KW-0732">Signal</keyword>
<dbReference type="InterPro" id="IPR050490">
    <property type="entry name" value="Bact_solute-bd_prot1"/>
</dbReference>
<dbReference type="Proteomes" id="UP000587527">
    <property type="component" value="Unassembled WGS sequence"/>
</dbReference>
<evidence type="ECO:0000256" key="2">
    <source>
        <dbReference type="ARBA" id="ARBA00008520"/>
    </source>
</evidence>
<dbReference type="PANTHER" id="PTHR43649">
    <property type="entry name" value="ARABINOSE-BINDING PROTEIN-RELATED"/>
    <property type="match status" value="1"/>
</dbReference>
<evidence type="ECO:0000256" key="4">
    <source>
        <dbReference type="ARBA" id="ARBA00022729"/>
    </source>
</evidence>
<dbReference type="PANTHER" id="PTHR43649:SF31">
    <property type="entry name" value="SN-GLYCEROL-3-PHOSPHATE-BINDING PERIPLASMIC PROTEIN UGPB"/>
    <property type="match status" value="1"/>
</dbReference>
<dbReference type="EMBL" id="JACHMN010000002">
    <property type="protein sequence ID" value="MBB5871756.1"/>
    <property type="molecule type" value="Genomic_DNA"/>
</dbReference>
<comment type="caution">
    <text evidence="5">The sequence shown here is derived from an EMBL/GenBank/DDBJ whole genome shotgun (WGS) entry which is preliminary data.</text>
</comment>
<proteinExistence type="inferred from homology"/>
<dbReference type="Gene3D" id="3.40.190.10">
    <property type="entry name" value="Periplasmic binding protein-like II"/>
    <property type="match status" value="1"/>
</dbReference>
<keyword evidence="6" id="KW-1185">Reference proteome</keyword>
<gene>
    <name evidence="5" type="ORF">F4553_005135</name>
</gene>
<keyword evidence="3" id="KW-0813">Transport</keyword>
<dbReference type="RefSeq" id="WP_184840024.1">
    <property type="nucleotide sequence ID" value="NZ_JACHMN010000002.1"/>
</dbReference>
<organism evidence="5 6">
    <name type="scientific">Allocatelliglobosispora scoriae</name>
    <dbReference type="NCBI Taxonomy" id="643052"/>
    <lineage>
        <taxon>Bacteria</taxon>
        <taxon>Bacillati</taxon>
        <taxon>Actinomycetota</taxon>
        <taxon>Actinomycetes</taxon>
        <taxon>Micromonosporales</taxon>
        <taxon>Micromonosporaceae</taxon>
        <taxon>Allocatelliglobosispora</taxon>
    </lineage>
</organism>
<name>A0A841BW83_9ACTN</name>
<comment type="subcellular location">
    <subcellularLocation>
        <location evidence="1">Cell envelope</location>
    </subcellularLocation>
</comment>
<comment type="similarity">
    <text evidence="2">Belongs to the bacterial solute-binding protein 1 family.</text>
</comment>
<dbReference type="GO" id="GO:0030313">
    <property type="term" value="C:cell envelope"/>
    <property type="evidence" value="ECO:0007669"/>
    <property type="project" value="UniProtKB-SubCell"/>
</dbReference>
<protein>
    <submittedName>
        <fullName evidence="5">Putative aldouronate transport system substrate-binding protein</fullName>
    </submittedName>
</protein>
<accession>A0A841BW83</accession>
<evidence type="ECO:0000256" key="1">
    <source>
        <dbReference type="ARBA" id="ARBA00004196"/>
    </source>
</evidence>
<dbReference type="PROSITE" id="PS51318">
    <property type="entry name" value="TAT"/>
    <property type="match status" value="1"/>
</dbReference>
<evidence type="ECO:0000256" key="3">
    <source>
        <dbReference type="ARBA" id="ARBA00022448"/>
    </source>
</evidence>
<evidence type="ECO:0000313" key="6">
    <source>
        <dbReference type="Proteomes" id="UP000587527"/>
    </source>
</evidence>